<evidence type="ECO:0000256" key="2">
    <source>
        <dbReference type="SAM" id="SignalP"/>
    </source>
</evidence>
<gene>
    <name evidence="5" type="ORF">ACFSKL_16495</name>
</gene>
<keyword evidence="1 2" id="KW-0732">Signal</keyword>
<evidence type="ECO:0000259" key="3">
    <source>
        <dbReference type="Pfam" id="PF13205"/>
    </source>
</evidence>
<evidence type="ECO:0000256" key="1">
    <source>
        <dbReference type="ARBA" id="ARBA00022729"/>
    </source>
</evidence>
<sequence length="575" mass="65975">MKLLIRILSISIIILLYACAKQSTPMGGDKDENPPMIQSMKPANESINVKPETIELEFNEYIKIENANKQIIVTPRINKDEMTVTALKNRVVIKLNQELEDSTTYVFNFQKSIKDITESNPAENLKLVFSTGNEIDSLKFSGKVSYTFPQKDKFMKDVLVGLYQKNDTTDVLSASPYYLAATDSAGNFEITNIKAGEYRAYAWHDSNNSLKAEEKSEAYAFYGDTITIDKDIKDINFILSKADISELKINRTSTVGENFDVVTSKYPTVITVEQEDLNTKLFYRQNEKNIRFYHTELRNDSIQAKLTLRDSVGFKLDTLLYLSFEESDRKKEKLETTVNSGSNFLKNIKAEYSFNKPIADINLDSLYVKYDSASILRIERDWIYLKDSSNYTQVFMDIPLVDTLTNTTFTIFAADSTFRDVEGMYNEKKVEATYKKLNPETLVTSLDVTIETDFRPLVLQLLDKSGKIVKEVFLENTNKHSFVDFEAGTYHLRVILDENGNKRWDPSNMFQNRQAERVYYYKNPADITSMDITIKAGWVNEITVITSPTKEKADDENVETEITEEIETEIEVDDN</sequence>
<comment type="caution">
    <text evidence="5">The sequence shown here is derived from an EMBL/GenBank/DDBJ whole genome shotgun (WGS) entry which is preliminary data.</text>
</comment>
<dbReference type="Pfam" id="PF14686">
    <property type="entry name" value="fn3_3"/>
    <property type="match status" value="1"/>
</dbReference>
<accession>A0ABW4VRL1</accession>
<name>A0ABW4VRL1_9BACT</name>
<feature type="domain" description="SbsA Ig-like" evidence="3">
    <location>
        <begin position="31"/>
        <end position="131"/>
    </location>
</feature>
<protein>
    <submittedName>
        <fullName evidence="5">Ig-like domain-containing domain</fullName>
    </submittedName>
</protein>
<organism evidence="5 6">
    <name type="scientific">Belliella marina</name>
    <dbReference type="NCBI Taxonomy" id="1644146"/>
    <lineage>
        <taxon>Bacteria</taxon>
        <taxon>Pseudomonadati</taxon>
        <taxon>Bacteroidota</taxon>
        <taxon>Cytophagia</taxon>
        <taxon>Cytophagales</taxon>
        <taxon>Cyclobacteriaceae</taxon>
        <taxon>Belliella</taxon>
    </lineage>
</organism>
<evidence type="ECO:0000313" key="6">
    <source>
        <dbReference type="Proteomes" id="UP001597361"/>
    </source>
</evidence>
<keyword evidence="6" id="KW-1185">Reference proteome</keyword>
<feature type="signal peptide" evidence="2">
    <location>
        <begin position="1"/>
        <end position="20"/>
    </location>
</feature>
<dbReference type="SUPFAM" id="SSF117074">
    <property type="entry name" value="Hypothetical protein PA1324"/>
    <property type="match status" value="1"/>
</dbReference>
<dbReference type="InterPro" id="IPR029413">
    <property type="entry name" value="RG-lyase_II"/>
</dbReference>
<evidence type="ECO:0000313" key="5">
    <source>
        <dbReference type="EMBL" id="MFD2036406.1"/>
    </source>
</evidence>
<dbReference type="Proteomes" id="UP001597361">
    <property type="component" value="Unassembled WGS sequence"/>
</dbReference>
<dbReference type="RefSeq" id="WP_376887437.1">
    <property type="nucleotide sequence ID" value="NZ_JBHUHR010000043.1"/>
</dbReference>
<dbReference type="EMBL" id="JBHUHR010000043">
    <property type="protein sequence ID" value="MFD2036406.1"/>
    <property type="molecule type" value="Genomic_DNA"/>
</dbReference>
<dbReference type="InterPro" id="IPR032812">
    <property type="entry name" value="SbsA_Ig"/>
</dbReference>
<dbReference type="PROSITE" id="PS51257">
    <property type="entry name" value="PROKAR_LIPOPROTEIN"/>
    <property type="match status" value="1"/>
</dbReference>
<feature type="domain" description="Rhamnogalacturonan lyase" evidence="4">
    <location>
        <begin position="166"/>
        <end position="205"/>
    </location>
</feature>
<reference evidence="6" key="1">
    <citation type="journal article" date="2019" name="Int. J. Syst. Evol. Microbiol.">
        <title>The Global Catalogue of Microorganisms (GCM) 10K type strain sequencing project: providing services to taxonomists for standard genome sequencing and annotation.</title>
        <authorList>
            <consortium name="The Broad Institute Genomics Platform"/>
            <consortium name="The Broad Institute Genome Sequencing Center for Infectious Disease"/>
            <person name="Wu L."/>
            <person name="Ma J."/>
        </authorList>
    </citation>
    <scope>NUCLEOTIDE SEQUENCE [LARGE SCALE GENOMIC DNA]</scope>
    <source>
        <strain evidence="6">CGMCC 1.15180</strain>
    </source>
</reference>
<feature type="chain" id="PRO_5047383924" evidence="2">
    <location>
        <begin position="21"/>
        <end position="575"/>
    </location>
</feature>
<evidence type="ECO:0000259" key="4">
    <source>
        <dbReference type="Pfam" id="PF14686"/>
    </source>
</evidence>
<proteinExistence type="predicted"/>
<dbReference type="Pfam" id="PF13205">
    <property type="entry name" value="Big_5"/>
    <property type="match status" value="1"/>
</dbReference>